<evidence type="ECO:0000313" key="2">
    <source>
        <dbReference type="Proteomes" id="UP001054252"/>
    </source>
</evidence>
<sequence length="49" mass="5355">MAETPTLLPKVSIVSKTVLNSVSHTFSSLFCLANLLGKSVICRVFLELF</sequence>
<keyword evidence="2" id="KW-1185">Reference proteome</keyword>
<reference evidence="1 2" key="1">
    <citation type="journal article" date="2021" name="Commun. Biol.">
        <title>The genome of Shorea leprosula (Dipterocarpaceae) highlights the ecological relevance of drought in aseasonal tropical rainforests.</title>
        <authorList>
            <person name="Ng K.K.S."/>
            <person name="Kobayashi M.J."/>
            <person name="Fawcett J.A."/>
            <person name="Hatakeyama M."/>
            <person name="Paape T."/>
            <person name="Ng C.H."/>
            <person name="Ang C.C."/>
            <person name="Tnah L.H."/>
            <person name="Lee C.T."/>
            <person name="Nishiyama T."/>
            <person name="Sese J."/>
            <person name="O'Brien M.J."/>
            <person name="Copetti D."/>
            <person name="Mohd Noor M.I."/>
            <person name="Ong R.C."/>
            <person name="Putra M."/>
            <person name="Sireger I.Z."/>
            <person name="Indrioko S."/>
            <person name="Kosugi Y."/>
            <person name="Izuno A."/>
            <person name="Isagi Y."/>
            <person name="Lee S.L."/>
            <person name="Shimizu K.K."/>
        </authorList>
    </citation>
    <scope>NUCLEOTIDE SEQUENCE [LARGE SCALE GENOMIC DNA]</scope>
    <source>
        <strain evidence="1">214</strain>
    </source>
</reference>
<dbReference type="EMBL" id="BPVZ01000060">
    <property type="protein sequence ID" value="GKV22368.1"/>
    <property type="molecule type" value="Genomic_DNA"/>
</dbReference>
<proteinExistence type="predicted"/>
<protein>
    <submittedName>
        <fullName evidence="1">Uncharacterized protein</fullName>
    </submittedName>
</protein>
<dbReference type="AlphaFoldDB" id="A0AAV5KCN2"/>
<evidence type="ECO:0000313" key="1">
    <source>
        <dbReference type="EMBL" id="GKV22368.1"/>
    </source>
</evidence>
<accession>A0AAV5KCN2</accession>
<name>A0AAV5KCN2_9ROSI</name>
<gene>
    <name evidence="1" type="ORF">SLEP1_g32248</name>
</gene>
<comment type="caution">
    <text evidence="1">The sequence shown here is derived from an EMBL/GenBank/DDBJ whole genome shotgun (WGS) entry which is preliminary data.</text>
</comment>
<organism evidence="1 2">
    <name type="scientific">Rubroshorea leprosula</name>
    <dbReference type="NCBI Taxonomy" id="152421"/>
    <lineage>
        <taxon>Eukaryota</taxon>
        <taxon>Viridiplantae</taxon>
        <taxon>Streptophyta</taxon>
        <taxon>Embryophyta</taxon>
        <taxon>Tracheophyta</taxon>
        <taxon>Spermatophyta</taxon>
        <taxon>Magnoliopsida</taxon>
        <taxon>eudicotyledons</taxon>
        <taxon>Gunneridae</taxon>
        <taxon>Pentapetalae</taxon>
        <taxon>rosids</taxon>
        <taxon>malvids</taxon>
        <taxon>Malvales</taxon>
        <taxon>Dipterocarpaceae</taxon>
        <taxon>Rubroshorea</taxon>
    </lineage>
</organism>
<dbReference type="Proteomes" id="UP001054252">
    <property type="component" value="Unassembled WGS sequence"/>
</dbReference>